<evidence type="ECO:0000313" key="2">
    <source>
        <dbReference type="EMBL" id="CAB4895832.1"/>
    </source>
</evidence>
<organism evidence="2">
    <name type="scientific">freshwater metagenome</name>
    <dbReference type="NCBI Taxonomy" id="449393"/>
    <lineage>
        <taxon>unclassified sequences</taxon>
        <taxon>metagenomes</taxon>
        <taxon>ecological metagenomes</taxon>
    </lineage>
</organism>
<feature type="domain" description="Protein NO VEIN C-terminal" evidence="1">
    <location>
        <begin position="199"/>
        <end position="263"/>
    </location>
</feature>
<gene>
    <name evidence="2" type="ORF">UFOPK3564_00291</name>
</gene>
<dbReference type="InterPro" id="IPR024975">
    <property type="entry name" value="NOV_C"/>
</dbReference>
<evidence type="ECO:0000259" key="1">
    <source>
        <dbReference type="Pfam" id="PF13020"/>
    </source>
</evidence>
<dbReference type="Pfam" id="PF13020">
    <property type="entry name" value="NOV_C"/>
    <property type="match status" value="1"/>
</dbReference>
<sequence>MRVVLRAMDASIPVTFGAMACGRLARMTAYLQNWTEGAKNSRSQAGQPLKHAASYQYAGLRVAVGDVLYVSYLDRGVLHLMGRLPVEELLDQHEVEARFGTDTWEADLHAVGGAGDPIAFDLVVPADVVERLWFAPTSGQHTRLTLSPEGTINGQSLQSIRRLTPASAELLDEVLDENLRSAAGRPEGAATAAAKRAVELRAMEVVRGHYEGAEWTVEDVSAGRPYDLVCTRGQDECHVEVKGLSSSAQRVTLTANEVAHAETCPHAALCVVSDIFVTTDAKGVRGDGGHLAIFDPWAIDPDALRPTVFSYEIPPR</sequence>
<dbReference type="PROSITE" id="PS51257">
    <property type="entry name" value="PROKAR_LIPOPROTEIN"/>
    <property type="match status" value="1"/>
</dbReference>
<proteinExistence type="predicted"/>
<accession>A0A6J7FJN4</accession>
<dbReference type="EMBL" id="CAFBMK010000009">
    <property type="protein sequence ID" value="CAB4895832.1"/>
    <property type="molecule type" value="Genomic_DNA"/>
</dbReference>
<dbReference type="AlphaFoldDB" id="A0A6J7FJN4"/>
<protein>
    <submittedName>
        <fullName evidence="2">Unannotated protein</fullName>
    </submittedName>
</protein>
<name>A0A6J7FJN4_9ZZZZ</name>
<reference evidence="2" key="1">
    <citation type="submission" date="2020-05" db="EMBL/GenBank/DDBJ databases">
        <authorList>
            <person name="Chiriac C."/>
            <person name="Salcher M."/>
            <person name="Ghai R."/>
            <person name="Kavagutti S V."/>
        </authorList>
    </citation>
    <scope>NUCLEOTIDE SEQUENCE</scope>
</reference>